<evidence type="ECO:0000256" key="1">
    <source>
        <dbReference type="SAM" id="MobiDB-lite"/>
    </source>
</evidence>
<comment type="caution">
    <text evidence="4">The sequence shown here is derived from an EMBL/GenBank/DDBJ whole genome shotgun (WGS) entry which is preliminary data.</text>
</comment>
<evidence type="ECO:0000256" key="2">
    <source>
        <dbReference type="SAM" id="Phobius"/>
    </source>
</evidence>
<dbReference type="EMBL" id="JAAXKZ010000062">
    <property type="protein sequence ID" value="NMH93243.1"/>
    <property type="molecule type" value="Genomic_DNA"/>
</dbReference>
<dbReference type="AlphaFoldDB" id="A0A848DL21"/>
<dbReference type="Pfam" id="PF13399">
    <property type="entry name" value="LytR_C"/>
    <property type="match status" value="1"/>
</dbReference>
<accession>A0A848DL21</accession>
<protein>
    <submittedName>
        <fullName evidence="4">Envelope integrity protein Cei</fullName>
    </submittedName>
</protein>
<evidence type="ECO:0000313" key="4">
    <source>
        <dbReference type="EMBL" id="NMH93243.1"/>
    </source>
</evidence>
<organism evidence="4 5">
    <name type="scientific">Pseudonocardia bannensis</name>
    <dbReference type="NCBI Taxonomy" id="630973"/>
    <lineage>
        <taxon>Bacteria</taxon>
        <taxon>Bacillati</taxon>
        <taxon>Actinomycetota</taxon>
        <taxon>Actinomycetes</taxon>
        <taxon>Pseudonocardiales</taxon>
        <taxon>Pseudonocardiaceae</taxon>
        <taxon>Pseudonocardia</taxon>
    </lineage>
</organism>
<keyword evidence="2" id="KW-0472">Membrane</keyword>
<reference evidence="4 5" key="1">
    <citation type="submission" date="2020-04" db="EMBL/GenBank/DDBJ databases">
        <authorList>
            <person name="Klaysubun C."/>
            <person name="Duangmal K."/>
            <person name="Lipun K."/>
        </authorList>
    </citation>
    <scope>NUCLEOTIDE SEQUENCE [LARGE SCALE GENOMIC DNA]</scope>
    <source>
        <strain evidence="4 5">DSM 45300</strain>
    </source>
</reference>
<name>A0A848DL21_9PSEU</name>
<dbReference type="NCBIfam" id="NF035953">
    <property type="entry name" value="integrity_Cei"/>
    <property type="match status" value="1"/>
</dbReference>
<evidence type="ECO:0000313" key="5">
    <source>
        <dbReference type="Proteomes" id="UP000586918"/>
    </source>
</evidence>
<dbReference type="Proteomes" id="UP000586918">
    <property type="component" value="Unassembled WGS sequence"/>
</dbReference>
<evidence type="ECO:0000259" key="3">
    <source>
        <dbReference type="Pfam" id="PF13399"/>
    </source>
</evidence>
<feature type="region of interest" description="Disordered" evidence="1">
    <location>
        <begin position="185"/>
        <end position="223"/>
    </location>
</feature>
<sequence>MVGGAGSRPYQRRRSRPIIVVVSVLFAISAVTWSVVLIQASGRSGAAACTPPAQGTVPGEVLAGDALNEVAPVPASAIRVRVLNAGGQRGQANLVAAQLGDLGFAEAAPPSNDPLYPEGDLSCRGQLRFGPAGEGAASTLALVLPCTELVRDDRRDGTVDVAVGTAFGDVNPGRAARDALDQLASPAVSGGDGSANTGEDVDTPPAAPVVDPGVLENARDASC</sequence>
<keyword evidence="2" id="KW-0812">Transmembrane</keyword>
<dbReference type="InterPro" id="IPR027381">
    <property type="entry name" value="LytR/CpsA/Psr_C"/>
</dbReference>
<dbReference type="RefSeq" id="WP_169413947.1">
    <property type="nucleotide sequence ID" value="NZ_JAAXKZ010000062.1"/>
</dbReference>
<proteinExistence type="predicted"/>
<gene>
    <name evidence="4" type="primary">cei</name>
    <name evidence="4" type="ORF">HF519_17035</name>
</gene>
<keyword evidence="2" id="KW-1133">Transmembrane helix</keyword>
<feature type="transmembrane region" description="Helical" evidence="2">
    <location>
        <begin position="18"/>
        <end position="38"/>
    </location>
</feature>
<keyword evidence="5" id="KW-1185">Reference proteome</keyword>
<feature type="domain" description="LytR/CpsA/Psr regulator C-terminal" evidence="3">
    <location>
        <begin position="78"/>
        <end position="167"/>
    </location>
</feature>